<dbReference type="CDD" id="cd17330">
    <property type="entry name" value="MFS_SLC46_TetA_like"/>
    <property type="match status" value="1"/>
</dbReference>
<dbReference type="PANTHER" id="PTHR23504:SF15">
    <property type="entry name" value="MAJOR FACILITATOR SUPERFAMILY (MFS) PROFILE DOMAIN-CONTAINING PROTEIN"/>
    <property type="match status" value="1"/>
</dbReference>
<dbReference type="GO" id="GO:0016020">
    <property type="term" value="C:membrane"/>
    <property type="evidence" value="ECO:0007669"/>
    <property type="project" value="UniProtKB-SubCell"/>
</dbReference>
<feature type="transmembrane region" description="Helical" evidence="6">
    <location>
        <begin position="269"/>
        <end position="287"/>
    </location>
</feature>
<evidence type="ECO:0000256" key="6">
    <source>
        <dbReference type="SAM" id="Phobius"/>
    </source>
</evidence>
<accession>A0A3D9HG95</accession>
<keyword evidence="9" id="KW-1185">Reference proteome</keyword>
<feature type="transmembrane region" description="Helical" evidence="6">
    <location>
        <begin position="101"/>
        <end position="118"/>
    </location>
</feature>
<evidence type="ECO:0000256" key="4">
    <source>
        <dbReference type="ARBA" id="ARBA00022989"/>
    </source>
</evidence>
<feature type="transmembrane region" description="Helical" evidence="6">
    <location>
        <begin position="357"/>
        <end position="376"/>
    </location>
</feature>
<dbReference type="AlphaFoldDB" id="A0A3D9HG95"/>
<feature type="transmembrane region" description="Helical" evidence="6">
    <location>
        <begin position="239"/>
        <end position="257"/>
    </location>
</feature>
<dbReference type="Gene3D" id="1.20.1250.20">
    <property type="entry name" value="MFS general substrate transporter like domains"/>
    <property type="match status" value="1"/>
</dbReference>
<feature type="transmembrane region" description="Helical" evidence="6">
    <location>
        <begin position="202"/>
        <end position="227"/>
    </location>
</feature>
<dbReference type="SUPFAM" id="SSF103473">
    <property type="entry name" value="MFS general substrate transporter"/>
    <property type="match status" value="1"/>
</dbReference>
<dbReference type="GO" id="GO:0022857">
    <property type="term" value="F:transmembrane transporter activity"/>
    <property type="evidence" value="ECO:0007669"/>
    <property type="project" value="InterPro"/>
</dbReference>
<evidence type="ECO:0000256" key="1">
    <source>
        <dbReference type="ARBA" id="ARBA00004141"/>
    </source>
</evidence>
<dbReference type="OrthoDB" id="9764259at2"/>
<keyword evidence="4 6" id="KW-1133">Transmembrane helix</keyword>
<evidence type="ECO:0000313" key="8">
    <source>
        <dbReference type="EMBL" id="RED48522.1"/>
    </source>
</evidence>
<evidence type="ECO:0000256" key="5">
    <source>
        <dbReference type="ARBA" id="ARBA00023136"/>
    </source>
</evidence>
<dbReference type="InterPro" id="IPR020846">
    <property type="entry name" value="MFS_dom"/>
</dbReference>
<dbReference type="InterPro" id="IPR011701">
    <property type="entry name" value="MFS"/>
</dbReference>
<feature type="transmembrane region" description="Helical" evidence="6">
    <location>
        <begin position="40"/>
        <end position="60"/>
    </location>
</feature>
<keyword evidence="3 6" id="KW-0812">Transmembrane</keyword>
<dbReference type="PROSITE" id="PS50850">
    <property type="entry name" value="MFS"/>
    <property type="match status" value="1"/>
</dbReference>
<dbReference type="PANTHER" id="PTHR23504">
    <property type="entry name" value="MAJOR FACILITATOR SUPERFAMILY DOMAIN-CONTAINING PROTEIN 10"/>
    <property type="match status" value="1"/>
</dbReference>
<gene>
    <name evidence="8" type="ORF">DFP90_10725</name>
</gene>
<sequence length="396" mass="42179">MSEVKRLLPLAGATCVAMIGLGVIIPFLPFNAKDYGADDFWAPVIFSTFSLAAFISTPIWGALSDRFGRKPIMMVSMFFSILSYLWLANADALWELYASRAMAGFTAGWMATSQAYIADITGPENRAKGMGLLGASFGIGFLVGPLIAVMIGFDGVDYSLPYFIAAGFAAASLIVTIAFVPEPERHRQVSGRKRLELLRDPVLARMVGFYFLISLMFTAVEGVFAIWAMAKFNLGPQDVGVFLVYSGVIMVLVQGGIGRIVRKRGESKVSILAVAILLAAFVSVPFISGPNGIYIPMGLFALAMGLFNPAMQGLLSRCAPEGRQGGVMGIAQSGASLARVGGPAWAGFAFREMGADWPFLIGAVLLVPIILFGVFATRRAQGHAESLKAAEGEVSA</sequence>
<dbReference type="RefSeq" id="WP_115937474.1">
    <property type="nucleotide sequence ID" value="NZ_QRDW01000007.1"/>
</dbReference>
<feature type="transmembrane region" description="Helical" evidence="6">
    <location>
        <begin position="72"/>
        <end position="89"/>
    </location>
</feature>
<feature type="transmembrane region" description="Helical" evidence="6">
    <location>
        <begin position="7"/>
        <end position="28"/>
    </location>
</feature>
<evidence type="ECO:0000256" key="3">
    <source>
        <dbReference type="ARBA" id="ARBA00022692"/>
    </source>
</evidence>
<reference evidence="8 9" key="1">
    <citation type="submission" date="2018-07" db="EMBL/GenBank/DDBJ databases">
        <title>Genomic Encyclopedia of Type Strains, Phase III (KMG-III): the genomes of soil and plant-associated and newly described type strains.</title>
        <authorList>
            <person name="Whitman W."/>
        </authorList>
    </citation>
    <scope>NUCLEOTIDE SEQUENCE [LARGE SCALE GENOMIC DNA]</scope>
    <source>
        <strain evidence="8 9">CECT 8488</strain>
    </source>
</reference>
<keyword evidence="5 6" id="KW-0472">Membrane</keyword>
<proteinExistence type="predicted"/>
<dbReference type="InterPro" id="IPR001958">
    <property type="entry name" value="Tet-R_TetA/multi-R_MdtG-like"/>
</dbReference>
<dbReference type="InterPro" id="IPR036259">
    <property type="entry name" value="MFS_trans_sf"/>
</dbReference>
<evidence type="ECO:0000313" key="9">
    <source>
        <dbReference type="Proteomes" id="UP000256845"/>
    </source>
</evidence>
<dbReference type="EMBL" id="QRDW01000007">
    <property type="protein sequence ID" value="RED48522.1"/>
    <property type="molecule type" value="Genomic_DNA"/>
</dbReference>
<organism evidence="8 9">
    <name type="scientific">Aestuariispira insulae</name>
    <dbReference type="NCBI Taxonomy" id="1461337"/>
    <lineage>
        <taxon>Bacteria</taxon>
        <taxon>Pseudomonadati</taxon>
        <taxon>Pseudomonadota</taxon>
        <taxon>Alphaproteobacteria</taxon>
        <taxon>Rhodospirillales</taxon>
        <taxon>Kiloniellaceae</taxon>
        <taxon>Aestuariispira</taxon>
    </lineage>
</organism>
<feature type="transmembrane region" description="Helical" evidence="6">
    <location>
        <begin position="130"/>
        <end position="153"/>
    </location>
</feature>
<comment type="subcellular location">
    <subcellularLocation>
        <location evidence="1">Membrane</location>
        <topology evidence="1">Multi-pass membrane protein</topology>
    </subcellularLocation>
</comment>
<keyword evidence="2" id="KW-0813">Transport</keyword>
<dbReference type="Pfam" id="PF07690">
    <property type="entry name" value="MFS_1"/>
    <property type="match status" value="1"/>
</dbReference>
<dbReference type="Proteomes" id="UP000256845">
    <property type="component" value="Unassembled WGS sequence"/>
</dbReference>
<feature type="transmembrane region" description="Helical" evidence="6">
    <location>
        <begin position="159"/>
        <end position="181"/>
    </location>
</feature>
<comment type="caution">
    <text evidence="8">The sequence shown here is derived from an EMBL/GenBank/DDBJ whole genome shotgun (WGS) entry which is preliminary data.</text>
</comment>
<dbReference type="PRINTS" id="PR01035">
    <property type="entry name" value="TCRTETA"/>
</dbReference>
<protein>
    <submittedName>
        <fullName evidence="8">DHA1 family tetracycline resistance protein-like MFS transporter</fullName>
    </submittedName>
</protein>
<evidence type="ECO:0000259" key="7">
    <source>
        <dbReference type="PROSITE" id="PS50850"/>
    </source>
</evidence>
<feature type="domain" description="Major facilitator superfamily (MFS) profile" evidence="7">
    <location>
        <begin position="6"/>
        <end position="381"/>
    </location>
</feature>
<evidence type="ECO:0000256" key="2">
    <source>
        <dbReference type="ARBA" id="ARBA00022448"/>
    </source>
</evidence>
<name>A0A3D9HG95_9PROT</name>